<feature type="domain" description="RecF/RecN/SMC N-terminal" evidence="16">
    <location>
        <begin position="3"/>
        <end position="365"/>
    </location>
</feature>
<evidence type="ECO:0000256" key="14">
    <source>
        <dbReference type="RuleBase" id="RU000578"/>
    </source>
</evidence>
<keyword evidence="11 13" id="KW-0742">SOS response</keyword>
<feature type="binding site" evidence="13">
    <location>
        <begin position="30"/>
        <end position="37"/>
    </location>
    <ligand>
        <name>ATP</name>
        <dbReference type="ChEBI" id="CHEBI:30616"/>
    </ligand>
</feature>
<dbReference type="PROSITE" id="PS00618">
    <property type="entry name" value="RECF_2"/>
    <property type="match status" value="1"/>
</dbReference>
<evidence type="ECO:0000256" key="10">
    <source>
        <dbReference type="ARBA" id="ARBA00023204"/>
    </source>
</evidence>
<dbReference type="Gene3D" id="3.40.50.300">
    <property type="entry name" value="P-loop containing nucleotide triphosphate hydrolases"/>
    <property type="match status" value="1"/>
</dbReference>
<dbReference type="InterPro" id="IPR042174">
    <property type="entry name" value="RecF_2"/>
</dbReference>
<feature type="region of interest" description="Disordered" evidence="15">
    <location>
        <begin position="168"/>
        <end position="189"/>
    </location>
</feature>
<dbReference type="HAMAP" id="MF_00365">
    <property type="entry name" value="RecF"/>
    <property type="match status" value="1"/>
</dbReference>
<feature type="compositionally biased region" description="Acidic residues" evidence="15">
    <location>
        <begin position="393"/>
        <end position="416"/>
    </location>
</feature>
<evidence type="ECO:0000256" key="7">
    <source>
        <dbReference type="ARBA" id="ARBA00022763"/>
    </source>
</evidence>
<dbReference type="PANTHER" id="PTHR32182">
    <property type="entry name" value="DNA REPLICATION AND REPAIR PROTEIN RECF"/>
    <property type="match status" value="1"/>
</dbReference>
<evidence type="ECO:0000256" key="6">
    <source>
        <dbReference type="ARBA" id="ARBA00022741"/>
    </source>
</evidence>
<evidence type="ECO:0000259" key="16">
    <source>
        <dbReference type="Pfam" id="PF02463"/>
    </source>
</evidence>
<organism evidence="17 18">
    <name type="scientific">Pseudonocardia endophytica</name>
    <dbReference type="NCBI Taxonomy" id="401976"/>
    <lineage>
        <taxon>Bacteria</taxon>
        <taxon>Bacillati</taxon>
        <taxon>Actinomycetota</taxon>
        <taxon>Actinomycetes</taxon>
        <taxon>Pseudonocardiales</taxon>
        <taxon>Pseudonocardiaceae</taxon>
        <taxon>Pseudonocardia</taxon>
    </lineage>
</organism>
<dbReference type="PROSITE" id="PS00617">
    <property type="entry name" value="RECF_1"/>
    <property type="match status" value="1"/>
</dbReference>
<accession>A0A4R1IB63</accession>
<evidence type="ECO:0000256" key="9">
    <source>
        <dbReference type="ARBA" id="ARBA00023125"/>
    </source>
</evidence>
<evidence type="ECO:0000256" key="15">
    <source>
        <dbReference type="SAM" id="MobiDB-lite"/>
    </source>
</evidence>
<comment type="subcellular location">
    <subcellularLocation>
        <location evidence="1 13 14">Cytoplasm</location>
    </subcellularLocation>
</comment>
<dbReference type="EMBL" id="SMFZ01000001">
    <property type="protein sequence ID" value="TCK27652.1"/>
    <property type="molecule type" value="Genomic_DNA"/>
</dbReference>
<dbReference type="GO" id="GO:0003697">
    <property type="term" value="F:single-stranded DNA binding"/>
    <property type="evidence" value="ECO:0007669"/>
    <property type="project" value="UniProtKB-UniRule"/>
</dbReference>
<comment type="function">
    <text evidence="12 13 14">The RecF protein is involved in DNA metabolism; it is required for DNA replication and normal SOS inducibility. RecF binds preferentially to single-stranded, linear DNA. It also seems to bind ATP.</text>
</comment>
<reference evidence="17 18" key="1">
    <citation type="submission" date="2019-03" db="EMBL/GenBank/DDBJ databases">
        <title>Sequencing the genomes of 1000 actinobacteria strains.</title>
        <authorList>
            <person name="Klenk H.-P."/>
        </authorList>
    </citation>
    <scope>NUCLEOTIDE SEQUENCE [LARGE SCALE GENOMIC DNA]</scope>
    <source>
        <strain evidence="17 18">DSM 44969</strain>
    </source>
</reference>
<dbReference type="SUPFAM" id="SSF52540">
    <property type="entry name" value="P-loop containing nucleoside triphosphate hydrolases"/>
    <property type="match status" value="1"/>
</dbReference>
<comment type="similarity">
    <text evidence="2 13 14">Belongs to the RecF family.</text>
</comment>
<evidence type="ECO:0000256" key="5">
    <source>
        <dbReference type="ARBA" id="ARBA00022705"/>
    </source>
</evidence>
<feature type="region of interest" description="Disordered" evidence="15">
    <location>
        <begin position="390"/>
        <end position="439"/>
    </location>
</feature>
<feature type="compositionally biased region" description="Low complexity" evidence="15">
    <location>
        <begin position="168"/>
        <end position="181"/>
    </location>
</feature>
<evidence type="ECO:0000313" key="18">
    <source>
        <dbReference type="Proteomes" id="UP000295560"/>
    </source>
</evidence>
<keyword evidence="9 13" id="KW-0238">DNA-binding</keyword>
<keyword evidence="8 13" id="KW-0067">ATP-binding</keyword>
<dbReference type="InterPro" id="IPR018078">
    <property type="entry name" value="DNA-binding_RecF_CS"/>
</dbReference>
<sequence>MHLRRFSITDFRSWPEAELELDPGVTVLVGSNGAGKTNLVEGVGYLASLGSHRVASDAPLVRRGAAKAVVRGEVIHHGRQLAVELEINSSGSNRARVNRSPVSRPREVLGILRSVLFAPEDLALVRGDPGERRRFLDDLLVARYPRYEGVRSDYDRVLKQRSALLKSARGLRGGPRSRPSAASTSDEPDDVATLEVWDGHLARHGAALLAGRRELVVALAPHAREAFAGIAPTSDEIGLDYRSSIGTDGVADLPSEPAELEELLLRRLAEVRRQEIERGVCLVGPHRDELELALGEGPAKGYASHGESWAFALALRLASYRLLRADDVEPVLVLDDVFAELDAKRRRALAGLVGEAEQVLVTAAVAEDVPTELDGVRFQVGDGEVRRAYTDAPADDEPDDQPDDQPDDGPDDEEPDHELPDHAAAGHDGATTTWGQACG</sequence>
<dbReference type="GO" id="GO:0006302">
    <property type="term" value="P:double-strand break repair"/>
    <property type="evidence" value="ECO:0007669"/>
    <property type="project" value="TreeGrafter"/>
</dbReference>
<evidence type="ECO:0000256" key="1">
    <source>
        <dbReference type="ARBA" id="ARBA00004496"/>
    </source>
</evidence>
<dbReference type="InterPro" id="IPR003395">
    <property type="entry name" value="RecF/RecN/SMC_N"/>
</dbReference>
<dbReference type="GO" id="GO:0000731">
    <property type="term" value="P:DNA synthesis involved in DNA repair"/>
    <property type="evidence" value="ECO:0007669"/>
    <property type="project" value="TreeGrafter"/>
</dbReference>
<dbReference type="Gene3D" id="1.20.1050.90">
    <property type="entry name" value="RecF/RecN/SMC, N-terminal domain"/>
    <property type="match status" value="1"/>
</dbReference>
<dbReference type="GO" id="GO:0006260">
    <property type="term" value="P:DNA replication"/>
    <property type="evidence" value="ECO:0007669"/>
    <property type="project" value="UniProtKB-UniRule"/>
</dbReference>
<evidence type="ECO:0000256" key="12">
    <source>
        <dbReference type="ARBA" id="ARBA00025401"/>
    </source>
</evidence>
<gene>
    <name evidence="13" type="primary">recF</name>
    <name evidence="17" type="ORF">EV378_3530</name>
</gene>
<dbReference type="OrthoDB" id="9803889at2"/>
<name>A0A4R1IB63_PSEEN</name>
<evidence type="ECO:0000256" key="13">
    <source>
        <dbReference type="HAMAP-Rule" id="MF_00365"/>
    </source>
</evidence>
<evidence type="ECO:0000256" key="11">
    <source>
        <dbReference type="ARBA" id="ARBA00023236"/>
    </source>
</evidence>
<dbReference type="GO" id="GO:0005524">
    <property type="term" value="F:ATP binding"/>
    <property type="evidence" value="ECO:0007669"/>
    <property type="project" value="UniProtKB-UniRule"/>
</dbReference>
<dbReference type="InterPro" id="IPR027417">
    <property type="entry name" value="P-loop_NTPase"/>
</dbReference>
<evidence type="ECO:0000256" key="2">
    <source>
        <dbReference type="ARBA" id="ARBA00008016"/>
    </source>
</evidence>
<keyword evidence="7 13" id="KW-0227">DNA damage</keyword>
<dbReference type="Pfam" id="PF02463">
    <property type="entry name" value="SMC_N"/>
    <property type="match status" value="1"/>
</dbReference>
<evidence type="ECO:0000256" key="4">
    <source>
        <dbReference type="ARBA" id="ARBA00022490"/>
    </source>
</evidence>
<keyword evidence="6 13" id="KW-0547">Nucleotide-binding</keyword>
<dbReference type="PANTHER" id="PTHR32182:SF0">
    <property type="entry name" value="DNA REPLICATION AND REPAIR PROTEIN RECF"/>
    <property type="match status" value="1"/>
</dbReference>
<dbReference type="NCBIfam" id="TIGR00611">
    <property type="entry name" value="recf"/>
    <property type="match status" value="1"/>
</dbReference>
<keyword evidence="4 13" id="KW-0963">Cytoplasm</keyword>
<keyword evidence="10 13" id="KW-0234">DNA repair</keyword>
<evidence type="ECO:0000256" key="3">
    <source>
        <dbReference type="ARBA" id="ARBA00020170"/>
    </source>
</evidence>
<evidence type="ECO:0000313" key="17">
    <source>
        <dbReference type="EMBL" id="TCK27652.1"/>
    </source>
</evidence>
<dbReference type="GO" id="GO:0005737">
    <property type="term" value="C:cytoplasm"/>
    <property type="evidence" value="ECO:0007669"/>
    <property type="project" value="UniProtKB-SubCell"/>
</dbReference>
<keyword evidence="5 13" id="KW-0235">DNA replication</keyword>
<comment type="caution">
    <text evidence="17">The sequence shown here is derived from an EMBL/GenBank/DDBJ whole genome shotgun (WGS) entry which is preliminary data.</text>
</comment>
<evidence type="ECO:0000256" key="8">
    <source>
        <dbReference type="ARBA" id="ARBA00022840"/>
    </source>
</evidence>
<dbReference type="GO" id="GO:0009432">
    <property type="term" value="P:SOS response"/>
    <property type="evidence" value="ECO:0007669"/>
    <property type="project" value="UniProtKB-UniRule"/>
</dbReference>
<protein>
    <recommendedName>
        <fullName evidence="3 13">DNA replication and repair protein RecF</fullName>
    </recommendedName>
</protein>
<dbReference type="AlphaFoldDB" id="A0A4R1IB63"/>
<proteinExistence type="inferred from homology"/>
<dbReference type="Proteomes" id="UP000295560">
    <property type="component" value="Unassembled WGS sequence"/>
</dbReference>
<keyword evidence="18" id="KW-1185">Reference proteome</keyword>
<dbReference type="InterPro" id="IPR001238">
    <property type="entry name" value="DNA-binding_RecF"/>
</dbReference>
<dbReference type="CDD" id="cd03242">
    <property type="entry name" value="ABC_RecF"/>
    <property type="match status" value="1"/>
</dbReference>